<name>A0ABQ9S199_9PEZI</name>
<evidence type="ECO:0000256" key="1">
    <source>
        <dbReference type="SAM" id="MobiDB-lite"/>
    </source>
</evidence>
<sequence>MGSRLSPKGRTARPTAEEPSSTVAVPWAPGQPSIPAQKFPSQAWGTSSHGSSHECAAAIGPERRPESECPIRTQAFSELSSHRCLLGPGGRANGPVVTPPWLRRKRESQPRTGRPLLRPRICSGFHEISNFTKSQPSSGRITGRIPPTVAALLDPVHFAVQRAPTTVINTSQGFLRSIGPLFPLWFQTPGNRLERLTSQKEGGPWPRGLTMVLVYPTLGSWVFGLVRCNLEPTRLDQRQDHHGISFVFLYGSR</sequence>
<dbReference type="RefSeq" id="XP_060342436.1">
    <property type="nucleotide sequence ID" value="XM_060498973.1"/>
</dbReference>
<dbReference type="EMBL" id="MOPA01000016">
    <property type="protein sequence ID" value="KAK1521806.1"/>
    <property type="molecule type" value="Genomic_DNA"/>
</dbReference>
<keyword evidence="3" id="KW-1185">Reference proteome</keyword>
<proteinExistence type="predicted"/>
<comment type="caution">
    <text evidence="2">The sequence shown here is derived from an EMBL/GenBank/DDBJ whole genome shotgun (WGS) entry which is preliminary data.</text>
</comment>
<evidence type="ECO:0000313" key="3">
    <source>
        <dbReference type="Proteomes" id="UP001241169"/>
    </source>
</evidence>
<gene>
    <name evidence="2" type="ORF">CPAR01_14723</name>
</gene>
<reference evidence="2 3" key="1">
    <citation type="submission" date="2016-10" db="EMBL/GenBank/DDBJ databases">
        <title>The genome sequence of Colletotrichum fioriniae PJ7.</title>
        <authorList>
            <person name="Baroncelli R."/>
        </authorList>
    </citation>
    <scope>NUCLEOTIDE SEQUENCE [LARGE SCALE GENOMIC DNA]</scope>
    <source>
        <strain evidence="2 3">IMI 384185</strain>
    </source>
</reference>
<feature type="compositionally biased region" description="Polar residues" evidence="1">
    <location>
        <begin position="39"/>
        <end position="50"/>
    </location>
</feature>
<evidence type="ECO:0000313" key="2">
    <source>
        <dbReference type="EMBL" id="KAK1521806.1"/>
    </source>
</evidence>
<feature type="region of interest" description="Disordered" evidence="1">
    <location>
        <begin position="1"/>
        <end position="67"/>
    </location>
</feature>
<organism evidence="2 3">
    <name type="scientific">Colletotrichum paranaense</name>
    <dbReference type="NCBI Taxonomy" id="1914294"/>
    <lineage>
        <taxon>Eukaryota</taxon>
        <taxon>Fungi</taxon>
        <taxon>Dikarya</taxon>
        <taxon>Ascomycota</taxon>
        <taxon>Pezizomycotina</taxon>
        <taxon>Sordariomycetes</taxon>
        <taxon>Hypocreomycetidae</taxon>
        <taxon>Glomerellales</taxon>
        <taxon>Glomerellaceae</taxon>
        <taxon>Colletotrichum</taxon>
        <taxon>Colletotrichum acutatum species complex</taxon>
    </lineage>
</organism>
<dbReference type="Proteomes" id="UP001241169">
    <property type="component" value="Unassembled WGS sequence"/>
</dbReference>
<accession>A0ABQ9S199</accession>
<dbReference type="GeneID" id="85382872"/>
<protein>
    <submittedName>
        <fullName evidence="2">Uncharacterized protein</fullName>
    </submittedName>
</protein>